<protein>
    <submittedName>
        <fullName evidence="1">Uncharacterized protein</fullName>
    </submittedName>
</protein>
<reference evidence="1" key="1">
    <citation type="journal article" date="2020" name="Nature">
        <title>Giant virus diversity and host interactions through global metagenomics.</title>
        <authorList>
            <person name="Schulz F."/>
            <person name="Roux S."/>
            <person name="Paez-Espino D."/>
            <person name="Jungbluth S."/>
            <person name="Walsh D.A."/>
            <person name="Denef V.J."/>
            <person name="McMahon K.D."/>
            <person name="Konstantinidis K.T."/>
            <person name="Eloe-Fadrosh E.A."/>
            <person name="Kyrpides N.C."/>
            <person name="Woyke T."/>
        </authorList>
    </citation>
    <scope>NUCLEOTIDE SEQUENCE</scope>
    <source>
        <strain evidence="1">GVMAG-S-1101164-164</strain>
    </source>
</reference>
<name>A0A6C0JVH7_9ZZZZ</name>
<dbReference type="CDD" id="cd23767">
    <property type="entry name" value="IQCD"/>
    <property type="match status" value="1"/>
</dbReference>
<dbReference type="Pfam" id="PF00612">
    <property type="entry name" value="IQ"/>
    <property type="match status" value="1"/>
</dbReference>
<dbReference type="EMBL" id="MN740745">
    <property type="protein sequence ID" value="QHU09755.1"/>
    <property type="molecule type" value="Genomic_DNA"/>
</dbReference>
<evidence type="ECO:0000313" key="1">
    <source>
        <dbReference type="EMBL" id="QHU09755.1"/>
    </source>
</evidence>
<dbReference type="InterPro" id="IPR000048">
    <property type="entry name" value="IQ_motif_EF-hand-BS"/>
</dbReference>
<dbReference type="AlphaFoldDB" id="A0A6C0JVH7"/>
<proteinExistence type="predicted"/>
<organism evidence="1">
    <name type="scientific">viral metagenome</name>
    <dbReference type="NCBI Taxonomy" id="1070528"/>
    <lineage>
        <taxon>unclassified sequences</taxon>
        <taxon>metagenomes</taxon>
        <taxon>organismal metagenomes</taxon>
    </lineage>
</organism>
<sequence length="283" mass="33338">MLRCAACKNKKTTSPCTNPVLKGLMFCGTHARTKSPRLWTVVNEAVPKIIQIQKVWRGYRVRSVLKLAGPGVLNRKICHNDEELVTLDDRYSVSPLDYFAFEENKKVYWFDITSLLEITRSNLYPENPYTRERLDISTRKRLRELCNRRYIRPPEVIYKDFSIPRMAEATDAYWMTICQILHEHGFEDMRPEFYLTLNRTQTFVLNQLIAKDLQAWAAERINKPYCKRKQFARWFYENIGEYMAGASSQLMLYFTGQSSLFVLKEYPDPYAMCFILVSALCRL</sequence>
<accession>A0A6C0JVH7</accession>